<proteinExistence type="predicted"/>
<keyword evidence="2" id="KW-1185">Reference proteome</keyword>
<accession>A0AB34FDV0</accession>
<protein>
    <submittedName>
        <fullName evidence="1">Uncharacterized protein</fullName>
    </submittedName>
</protein>
<name>A0AB34FDV0_9HYPO</name>
<evidence type="ECO:0000313" key="1">
    <source>
        <dbReference type="EMBL" id="KAJ6436530.1"/>
    </source>
</evidence>
<dbReference type="Proteomes" id="UP001163105">
    <property type="component" value="Unassembled WGS sequence"/>
</dbReference>
<sequence>MPPVTRLDGTLPLAAGTNNDDCSNFDPEALRLDQAAEVDQFRKATRACASDEEKYDLCRDQRDRLLLARNEVHFEIAAYESVMFVECVEYLAYKENTGHPRGDEPEWQEFIVAADDGCRRLAALKTVARCWAVENWAEFTIKANQLLLRYFHVSATSRRFKLPDTVDPLQHTVLENAKKWSHGDSFVMDNKCCSCLAENWRPRIRVCEKNE</sequence>
<comment type="caution">
    <text evidence="1">The sequence shown here is derived from an EMBL/GenBank/DDBJ whole genome shotgun (WGS) entry which is preliminary data.</text>
</comment>
<dbReference type="AlphaFoldDB" id="A0AB34FDV0"/>
<dbReference type="EMBL" id="JAQHRD010000020">
    <property type="protein sequence ID" value="KAJ6436530.1"/>
    <property type="molecule type" value="Genomic_DNA"/>
</dbReference>
<evidence type="ECO:0000313" key="2">
    <source>
        <dbReference type="Proteomes" id="UP001163105"/>
    </source>
</evidence>
<gene>
    <name evidence="1" type="ORF">O9K51_10896</name>
</gene>
<reference evidence="1" key="1">
    <citation type="submission" date="2023-01" db="EMBL/GenBank/DDBJ databases">
        <title>The growth and conidiation of Purpureocillium lavendulum are regulated by nitrogen source and histone H3K14 acetylation.</title>
        <authorList>
            <person name="Tang P."/>
            <person name="Han J."/>
            <person name="Zhang C."/>
            <person name="Tang P."/>
            <person name="Qi F."/>
            <person name="Zhang K."/>
            <person name="Liang L."/>
        </authorList>
    </citation>
    <scope>NUCLEOTIDE SEQUENCE</scope>
    <source>
        <strain evidence="1">YMF1.00683</strain>
    </source>
</reference>
<organism evidence="1 2">
    <name type="scientific">Purpureocillium lavendulum</name>
    <dbReference type="NCBI Taxonomy" id="1247861"/>
    <lineage>
        <taxon>Eukaryota</taxon>
        <taxon>Fungi</taxon>
        <taxon>Dikarya</taxon>
        <taxon>Ascomycota</taxon>
        <taxon>Pezizomycotina</taxon>
        <taxon>Sordariomycetes</taxon>
        <taxon>Hypocreomycetidae</taxon>
        <taxon>Hypocreales</taxon>
        <taxon>Ophiocordycipitaceae</taxon>
        <taxon>Purpureocillium</taxon>
    </lineage>
</organism>